<evidence type="ECO:0000313" key="2">
    <source>
        <dbReference type="Proteomes" id="UP000183114"/>
    </source>
</evidence>
<proteinExistence type="predicted"/>
<dbReference type="RefSeq" id="WP_074876910.1">
    <property type="nucleotide sequence ID" value="NZ_FNTF01000002.1"/>
</dbReference>
<evidence type="ECO:0000313" key="1">
    <source>
        <dbReference type="EMBL" id="SED74584.1"/>
    </source>
</evidence>
<name>A0A1H5D6X1_9PSED</name>
<sequence length="243" mass="27139">MSNLNDGVLELARPEIIGALPNFPGSENNLLPRALLFEPLKVAIPTWQELESPAFLTLWLGWNGQTLPVTEYYFEPPINPGLFPYTAEIAPQLFSQEGEYEVHYKLDIGGNEYVSHLNTFTVDRTPPNLGNPGPLPLFPQDLIERTITPEYLVAHNDEVEVTIARYLGQRPCDVITFYFGAATENNGLQISVHDSASDTVFKLKGDIIRAKGDGDHFAFYSLNDRAGNEGRNSRYQPIRVSGM</sequence>
<organism evidence="1 2">
    <name type="scientific">Pseudomonas frederiksbergensis</name>
    <dbReference type="NCBI Taxonomy" id="104087"/>
    <lineage>
        <taxon>Bacteria</taxon>
        <taxon>Pseudomonadati</taxon>
        <taxon>Pseudomonadota</taxon>
        <taxon>Gammaproteobacteria</taxon>
        <taxon>Pseudomonadales</taxon>
        <taxon>Pseudomonadaceae</taxon>
        <taxon>Pseudomonas</taxon>
    </lineage>
</organism>
<gene>
    <name evidence="1" type="ORF">SAMN04490185_4095</name>
</gene>
<reference evidence="1 2" key="1">
    <citation type="submission" date="2016-10" db="EMBL/GenBank/DDBJ databases">
        <authorList>
            <person name="de Groot N.N."/>
        </authorList>
    </citation>
    <scope>NUCLEOTIDE SEQUENCE [LARGE SCALE GENOMIC DNA]</scope>
    <source>
        <strain evidence="1 2">BS3655</strain>
    </source>
</reference>
<dbReference type="AlphaFoldDB" id="A0A1H5D6X1"/>
<accession>A0A1H5D6X1</accession>
<protein>
    <submittedName>
        <fullName evidence="1">Uncharacterized protein</fullName>
    </submittedName>
</protein>
<dbReference type="Proteomes" id="UP000183114">
    <property type="component" value="Unassembled WGS sequence"/>
</dbReference>
<dbReference type="EMBL" id="FNTF01000002">
    <property type="protein sequence ID" value="SED74584.1"/>
    <property type="molecule type" value="Genomic_DNA"/>
</dbReference>